<name>A0ABP9N5Q0_9HYPH</name>
<evidence type="ECO:0000313" key="1">
    <source>
        <dbReference type="EMBL" id="GAA5106981.1"/>
    </source>
</evidence>
<proteinExistence type="predicted"/>
<evidence type="ECO:0000313" key="2">
    <source>
        <dbReference type="Proteomes" id="UP001500864"/>
    </source>
</evidence>
<accession>A0ABP9N5Q0</accession>
<dbReference type="Proteomes" id="UP001500864">
    <property type="component" value="Unassembled WGS sequence"/>
</dbReference>
<keyword evidence="2" id="KW-1185">Reference proteome</keyword>
<sequence length="74" mass="8508">MRELVATCAANAEATVLQLKALFGFTEDSMAQFYTKTTDRKRLVIESIKKVQNIQKNKIRETKNTKFLKSCTTY</sequence>
<dbReference type="EMBL" id="BAABIZ010000006">
    <property type="protein sequence ID" value="GAA5106981.1"/>
    <property type="molecule type" value="Genomic_DNA"/>
</dbReference>
<organism evidence="1 2">
    <name type="scientific">Bartonella jaculi</name>
    <dbReference type="NCBI Taxonomy" id="686226"/>
    <lineage>
        <taxon>Bacteria</taxon>
        <taxon>Pseudomonadati</taxon>
        <taxon>Pseudomonadota</taxon>
        <taxon>Alphaproteobacteria</taxon>
        <taxon>Hyphomicrobiales</taxon>
        <taxon>Bartonellaceae</taxon>
        <taxon>Bartonella</taxon>
    </lineage>
</organism>
<protein>
    <submittedName>
        <fullName evidence="1">Uncharacterized protein</fullName>
    </submittedName>
</protein>
<gene>
    <name evidence="1" type="ORF">GCM10023261_07920</name>
</gene>
<reference evidence="2" key="1">
    <citation type="journal article" date="2019" name="Int. J. Syst. Evol. Microbiol.">
        <title>The Global Catalogue of Microorganisms (GCM) 10K type strain sequencing project: providing services to taxonomists for standard genome sequencing and annotation.</title>
        <authorList>
            <consortium name="The Broad Institute Genomics Platform"/>
            <consortium name="The Broad Institute Genome Sequencing Center for Infectious Disease"/>
            <person name="Wu L."/>
            <person name="Ma J."/>
        </authorList>
    </citation>
    <scope>NUCLEOTIDE SEQUENCE [LARGE SCALE GENOMIC DNA]</scope>
    <source>
        <strain evidence="2">JCM 17712</strain>
    </source>
</reference>
<comment type="caution">
    <text evidence="1">The sequence shown here is derived from an EMBL/GenBank/DDBJ whole genome shotgun (WGS) entry which is preliminary data.</text>
</comment>